<dbReference type="RefSeq" id="XP_013276057.1">
    <property type="nucleotide sequence ID" value="XM_013420603.1"/>
</dbReference>
<proteinExistence type="predicted"/>
<name>A0A0D2IZU5_9EURO</name>
<sequence>MLFAWADDFTTQKKIMVLKTEDQIWKFLKNKQNVILVVDQMNALKTKGVANKRAEGIREWLISFTAFNKGIFSSSANSTTDLEEFQHESPIRVITTEMEQWWKQHKDIDMGEYSSNKIEDFTGRIPLLLKQCAVKQYVMQKVINLRNPELRQIHGNSVDFTQLVKTAATNSKWEWYCNYVRACVRNEPAPDEWRQFLELIDHRYFYRDENDIGHYTCGLVRDAVTNKLLELDVTFIDINFLNSLPDFIHNRSVVGYMMEYAILASIRSQGLRVGEWGSKGMELSFFQAQPDIQFDIRDRPILFRPRQTNYKTIDGIIVFIMDPKRTGKKEKPTLLLFPLQITVAKNHSNSYLGFLHEYRQWAKRQLSKFDIELEFLWITPNKSDFIQHPPDSPWPRHQERYIPFSEISTDIWIQYQRAEKAKKEKGGCRSRIIGRLLISLSWSMSSSLNSSAAHSRVA</sequence>
<dbReference type="Proteomes" id="UP000053617">
    <property type="component" value="Unassembled WGS sequence"/>
</dbReference>
<accession>A0A0D2IZU5</accession>
<dbReference type="HOGENOM" id="CLU_597375_0_0_1"/>
<dbReference type="OrthoDB" id="3171351at2759"/>
<dbReference type="AlphaFoldDB" id="A0A0D2IZU5"/>
<dbReference type="EMBL" id="KN847476">
    <property type="protein sequence ID" value="KIX08921.1"/>
    <property type="molecule type" value="Genomic_DNA"/>
</dbReference>
<keyword evidence="2" id="KW-1185">Reference proteome</keyword>
<organism evidence="1 2">
    <name type="scientific">Rhinocladiella mackenziei CBS 650.93</name>
    <dbReference type="NCBI Taxonomy" id="1442369"/>
    <lineage>
        <taxon>Eukaryota</taxon>
        <taxon>Fungi</taxon>
        <taxon>Dikarya</taxon>
        <taxon>Ascomycota</taxon>
        <taxon>Pezizomycotina</taxon>
        <taxon>Eurotiomycetes</taxon>
        <taxon>Chaetothyriomycetidae</taxon>
        <taxon>Chaetothyriales</taxon>
        <taxon>Herpotrichiellaceae</taxon>
        <taxon>Rhinocladiella</taxon>
    </lineage>
</organism>
<gene>
    <name evidence="1" type="ORF">Z518_03578</name>
</gene>
<dbReference type="VEuPathDB" id="FungiDB:Z518_03578"/>
<dbReference type="STRING" id="1442369.A0A0D2IZU5"/>
<dbReference type="GeneID" id="25291649"/>
<evidence type="ECO:0000313" key="1">
    <source>
        <dbReference type="EMBL" id="KIX08921.1"/>
    </source>
</evidence>
<protein>
    <submittedName>
        <fullName evidence="1">Rhinocladiella mackenziei CBS 650.93 unplaced genomic scaffold supercont1.2, whole genome shotgun sequence</fullName>
    </submittedName>
</protein>
<evidence type="ECO:0000313" key="2">
    <source>
        <dbReference type="Proteomes" id="UP000053617"/>
    </source>
</evidence>
<reference evidence="1 2" key="1">
    <citation type="submission" date="2015-01" db="EMBL/GenBank/DDBJ databases">
        <title>The Genome Sequence of Rhinocladiella mackenzie CBS 650.93.</title>
        <authorList>
            <consortium name="The Broad Institute Genomics Platform"/>
            <person name="Cuomo C."/>
            <person name="de Hoog S."/>
            <person name="Gorbushina A."/>
            <person name="Stielow B."/>
            <person name="Teixiera M."/>
            <person name="Abouelleil A."/>
            <person name="Chapman S.B."/>
            <person name="Priest M."/>
            <person name="Young S.K."/>
            <person name="Wortman J."/>
            <person name="Nusbaum C."/>
            <person name="Birren B."/>
        </authorList>
    </citation>
    <scope>NUCLEOTIDE SEQUENCE [LARGE SCALE GENOMIC DNA]</scope>
    <source>
        <strain evidence="1 2">CBS 650.93</strain>
    </source>
</reference>